<dbReference type="Pfam" id="PF12824">
    <property type="entry name" value="MRP-L20"/>
    <property type="match status" value="1"/>
</dbReference>
<accession>A0A1G4J6L9</accession>
<evidence type="ECO:0000256" key="1">
    <source>
        <dbReference type="SAM" id="MobiDB-lite"/>
    </source>
</evidence>
<feature type="region of interest" description="Disordered" evidence="1">
    <location>
        <begin position="60"/>
        <end position="79"/>
    </location>
</feature>
<feature type="compositionally biased region" description="Polar residues" evidence="1">
    <location>
        <begin position="62"/>
        <end position="76"/>
    </location>
</feature>
<dbReference type="GO" id="GO:0005762">
    <property type="term" value="C:mitochondrial large ribosomal subunit"/>
    <property type="evidence" value="ECO:0007669"/>
    <property type="project" value="TreeGrafter"/>
</dbReference>
<organism evidence="2 3">
    <name type="scientific">Lachancea meyersii CBS 8951</name>
    <dbReference type="NCBI Taxonomy" id="1266667"/>
    <lineage>
        <taxon>Eukaryota</taxon>
        <taxon>Fungi</taxon>
        <taxon>Dikarya</taxon>
        <taxon>Ascomycota</taxon>
        <taxon>Saccharomycotina</taxon>
        <taxon>Saccharomycetes</taxon>
        <taxon>Saccharomycetales</taxon>
        <taxon>Saccharomycetaceae</taxon>
        <taxon>Lachancea</taxon>
    </lineage>
</organism>
<name>A0A1G4J6L9_9SACH</name>
<dbReference type="AlphaFoldDB" id="A0A1G4J6L9"/>
<reference evidence="3" key="1">
    <citation type="submission" date="2016-03" db="EMBL/GenBank/DDBJ databases">
        <authorList>
            <person name="Devillers Hugo."/>
        </authorList>
    </citation>
    <scope>NUCLEOTIDE SEQUENCE [LARGE SCALE GENOMIC DNA]</scope>
</reference>
<evidence type="ECO:0000313" key="3">
    <source>
        <dbReference type="Proteomes" id="UP000191144"/>
    </source>
</evidence>
<dbReference type="PANTHER" id="PTHR28266">
    <property type="entry name" value="54S RIBOSOMAL PROTEIN L20, MITOCHONDRIAL"/>
    <property type="match status" value="1"/>
</dbReference>
<sequence length="200" mass="23220">MSFVRQLQTSAKLSNETTKAVKNANSKFKKLKSTPNLYNPKSSAYSYRGVLRAKIEPGVYHQPSQSSSTGSINSETFPRAFLPREDPRTKFVQLLRPHDRLQASWAPPLHEKKEKSYHLNPEQIAKIKSLRLENPEKYTRRALAKKFNVSPLFVSLVSSATPTRKADMMQRLQSIKDDWHPKRALARDDRKKRKELWYRP</sequence>
<proteinExistence type="predicted"/>
<dbReference type="OrthoDB" id="6021263at2759"/>
<dbReference type="InterPro" id="IPR024388">
    <property type="entry name" value="Ribosomal_mL58"/>
</dbReference>
<dbReference type="EMBL" id="LT598482">
    <property type="protein sequence ID" value="SCU85375.1"/>
    <property type="molecule type" value="Genomic_DNA"/>
</dbReference>
<protein>
    <submittedName>
        <fullName evidence="2">LAME_0D01112g1_1</fullName>
    </submittedName>
</protein>
<dbReference type="GO" id="GO:0003735">
    <property type="term" value="F:structural constituent of ribosome"/>
    <property type="evidence" value="ECO:0007669"/>
    <property type="project" value="TreeGrafter"/>
</dbReference>
<keyword evidence="3" id="KW-1185">Reference proteome</keyword>
<dbReference type="PANTHER" id="PTHR28266:SF1">
    <property type="entry name" value="LARGE RIBOSOMAL SUBUNIT PROTEIN ML58"/>
    <property type="match status" value="1"/>
</dbReference>
<gene>
    <name evidence="2" type="ORF">LAME_0D01112G</name>
</gene>
<evidence type="ECO:0000313" key="2">
    <source>
        <dbReference type="EMBL" id="SCU85375.1"/>
    </source>
</evidence>
<dbReference type="Proteomes" id="UP000191144">
    <property type="component" value="Chromosome D"/>
</dbReference>